<evidence type="ECO:0000256" key="1">
    <source>
        <dbReference type="SAM" id="Coils"/>
    </source>
</evidence>
<feature type="domain" description="DUF234" evidence="3">
    <location>
        <begin position="317"/>
        <end position="402"/>
    </location>
</feature>
<dbReference type="SUPFAM" id="SSF52540">
    <property type="entry name" value="P-loop containing nucleoside triphosphate hydrolases"/>
    <property type="match status" value="1"/>
</dbReference>
<evidence type="ECO:0000313" key="4">
    <source>
        <dbReference type="EMBL" id="TYB33373.1"/>
    </source>
</evidence>
<dbReference type="InterPro" id="IPR027417">
    <property type="entry name" value="P-loop_NTPase"/>
</dbReference>
<dbReference type="Proteomes" id="UP000323337">
    <property type="component" value="Unassembled WGS sequence"/>
</dbReference>
<name>A0A5D0MP47_FLESI</name>
<sequence>MRFYGRKTELNDLNKLYRLSAENSQMAIVTGRRRVGKTRLIQKFVEDKSALYFVVSRKDEHLLCEEFADIVQKQTNVKIFGKIEKFHDFFEFLLENFKDKNFVIVFDEIQEFKYINPSVYSEIQKLWDMYKNSASLQLIFSGSVYSMMKDIFENSKEPLFGRVSLKINLNPFDIKTLQDIYLSSVDKADNFDFFAFYAITGGVPKYVEYFVDRKIFSFDAIINEIFRENSFFVEEGKSTLIEEFGKEYTTYFSILSLIASSKTSRSEIESILEKDVGGFLQRLEKDFCIIKKIKPVFSKPNSRVQKYAIEDNFLSFWFRFIYKYNSAVEIGNYEYLKDVVRRDFNSYAGKILEKYFRAKLTMERSFNIIGNYWEKGNRNEIDIVGVNDYEKLLLFAEVKLDSKKASLDELKEKSQKIIRKFNDYKVEYRIFSLDDMF</sequence>
<dbReference type="RefSeq" id="WP_303701129.1">
    <property type="nucleotide sequence ID" value="NZ_VSIV01000158.1"/>
</dbReference>
<keyword evidence="4" id="KW-0067">ATP-binding</keyword>
<evidence type="ECO:0000313" key="5">
    <source>
        <dbReference type="Proteomes" id="UP000323337"/>
    </source>
</evidence>
<evidence type="ECO:0000259" key="2">
    <source>
        <dbReference type="Pfam" id="PF01637"/>
    </source>
</evidence>
<dbReference type="GO" id="GO:0005524">
    <property type="term" value="F:ATP binding"/>
    <property type="evidence" value="ECO:0007669"/>
    <property type="project" value="UniProtKB-KW"/>
</dbReference>
<dbReference type="PANTHER" id="PTHR34704">
    <property type="entry name" value="ATPASE"/>
    <property type="match status" value="1"/>
</dbReference>
<protein>
    <submittedName>
        <fullName evidence="4">ATP-binding protein</fullName>
    </submittedName>
</protein>
<dbReference type="AlphaFoldDB" id="A0A5D0MP47"/>
<dbReference type="InterPro" id="IPR011579">
    <property type="entry name" value="ATPase_dom"/>
</dbReference>
<organism evidence="4 5">
    <name type="scientific">Flexistipes sinusarabici</name>
    <dbReference type="NCBI Taxonomy" id="2352"/>
    <lineage>
        <taxon>Bacteria</taxon>
        <taxon>Pseudomonadati</taxon>
        <taxon>Deferribacterota</taxon>
        <taxon>Deferribacteres</taxon>
        <taxon>Deferribacterales</taxon>
        <taxon>Flexistipitaceae</taxon>
        <taxon>Flexistipes</taxon>
    </lineage>
</organism>
<dbReference type="PANTHER" id="PTHR34704:SF1">
    <property type="entry name" value="ATPASE"/>
    <property type="match status" value="1"/>
</dbReference>
<comment type="caution">
    <text evidence="4">The sequence shown here is derived from an EMBL/GenBank/DDBJ whole genome shotgun (WGS) entry which is preliminary data.</text>
</comment>
<dbReference type="Pfam" id="PF03008">
    <property type="entry name" value="DUF234"/>
    <property type="match status" value="1"/>
</dbReference>
<keyword evidence="1" id="KW-0175">Coiled coil</keyword>
<feature type="coiled-coil region" evidence="1">
    <location>
        <begin position="393"/>
        <end position="427"/>
    </location>
</feature>
<evidence type="ECO:0000259" key="3">
    <source>
        <dbReference type="Pfam" id="PF03008"/>
    </source>
</evidence>
<proteinExistence type="predicted"/>
<feature type="domain" description="ATPase" evidence="2">
    <location>
        <begin position="3"/>
        <end position="209"/>
    </location>
</feature>
<dbReference type="Gene3D" id="3.40.50.300">
    <property type="entry name" value="P-loop containing nucleotide triphosphate hydrolases"/>
    <property type="match status" value="1"/>
</dbReference>
<dbReference type="EMBL" id="VSIV01000158">
    <property type="protein sequence ID" value="TYB33373.1"/>
    <property type="molecule type" value="Genomic_DNA"/>
</dbReference>
<reference evidence="4 5" key="1">
    <citation type="submission" date="2019-08" db="EMBL/GenBank/DDBJ databases">
        <title>Genomic characterization of a novel candidate phylum (ARYD3) from a high temperature, high salinity tertiary oil reservoir in north central Oklahoma, USA.</title>
        <authorList>
            <person name="Youssef N.H."/>
            <person name="Yadav A."/>
            <person name="Elshahed M.S."/>
        </authorList>
    </citation>
    <scope>NUCLEOTIDE SEQUENCE [LARGE SCALE GENOMIC DNA]</scope>
    <source>
        <strain evidence="4">ARYD1</strain>
    </source>
</reference>
<keyword evidence="4" id="KW-0547">Nucleotide-binding</keyword>
<accession>A0A5D0MP47</accession>
<gene>
    <name evidence="4" type="ORF">FXF49_06675</name>
</gene>
<dbReference type="InterPro" id="IPR004256">
    <property type="entry name" value="DUF234"/>
</dbReference>
<dbReference type="Pfam" id="PF01637">
    <property type="entry name" value="ATPase_2"/>
    <property type="match status" value="1"/>
</dbReference>